<name>A0ABR3QBZ5_9TREE</name>
<evidence type="ECO:0000256" key="1">
    <source>
        <dbReference type="SAM" id="MobiDB-lite"/>
    </source>
</evidence>
<protein>
    <submittedName>
        <fullName evidence="2">Uncharacterized protein</fullName>
    </submittedName>
</protein>
<organism evidence="2 3">
    <name type="scientific">Vanrija albida</name>
    <dbReference type="NCBI Taxonomy" id="181172"/>
    <lineage>
        <taxon>Eukaryota</taxon>
        <taxon>Fungi</taxon>
        <taxon>Dikarya</taxon>
        <taxon>Basidiomycota</taxon>
        <taxon>Agaricomycotina</taxon>
        <taxon>Tremellomycetes</taxon>
        <taxon>Trichosporonales</taxon>
        <taxon>Trichosporonaceae</taxon>
        <taxon>Vanrija</taxon>
    </lineage>
</organism>
<evidence type="ECO:0000313" key="3">
    <source>
        <dbReference type="Proteomes" id="UP001565368"/>
    </source>
</evidence>
<feature type="compositionally biased region" description="Low complexity" evidence="1">
    <location>
        <begin position="9"/>
        <end position="19"/>
    </location>
</feature>
<dbReference type="GeneID" id="95984282"/>
<gene>
    <name evidence="2" type="ORF">Q8F55_003239</name>
</gene>
<keyword evidence="3" id="KW-1185">Reference proteome</keyword>
<dbReference type="Proteomes" id="UP001565368">
    <property type="component" value="Unassembled WGS sequence"/>
</dbReference>
<sequence length="199" mass="21424">MTTTRSKKNAAASKAVANSLDSAEQDDTPELVHLNSPAPVDDEDLGTPSEAVSGPGTVRLDTPPMPPAPLPAPKPPIGYPCVQYTITPMRDDEQWDLTEEETQTLSRRLEAILEPASRLPGWACSPAEYEIKSVRRGRAQIVVRYPAYRAQAAGSSSTMSAVNAMYLGLQMQILSMVGDVLGCKSIKEDLTFPKAPPTT</sequence>
<proteinExistence type="predicted"/>
<feature type="compositionally biased region" description="Pro residues" evidence="1">
    <location>
        <begin position="63"/>
        <end position="76"/>
    </location>
</feature>
<dbReference type="EMBL" id="JBBXJM010000002">
    <property type="protein sequence ID" value="KAL1412228.1"/>
    <property type="molecule type" value="Genomic_DNA"/>
</dbReference>
<reference evidence="2 3" key="1">
    <citation type="submission" date="2023-08" db="EMBL/GenBank/DDBJ databases">
        <title>Annotated Genome Sequence of Vanrija albida AlHP1.</title>
        <authorList>
            <person name="Herzog R."/>
        </authorList>
    </citation>
    <scope>NUCLEOTIDE SEQUENCE [LARGE SCALE GENOMIC DNA]</scope>
    <source>
        <strain evidence="2 3">AlHP1</strain>
    </source>
</reference>
<accession>A0ABR3QBZ5</accession>
<comment type="caution">
    <text evidence="2">The sequence shown here is derived from an EMBL/GenBank/DDBJ whole genome shotgun (WGS) entry which is preliminary data.</text>
</comment>
<evidence type="ECO:0000313" key="2">
    <source>
        <dbReference type="EMBL" id="KAL1412228.1"/>
    </source>
</evidence>
<dbReference type="RefSeq" id="XP_069212172.1">
    <property type="nucleotide sequence ID" value="XM_069351786.1"/>
</dbReference>
<feature type="region of interest" description="Disordered" evidence="1">
    <location>
        <begin position="1"/>
        <end position="76"/>
    </location>
</feature>